<feature type="transmembrane region" description="Helical" evidence="10">
    <location>
        <begin position="131"/>
        <end position="152"/>
    </location>
</feature>
<keyword evidence="7" id="KW-0256">Endoplasmic reticulum</keyword>
<evidence type="ECO:0000256" key="5">
    <source>
        <dbReference type="ARBA" id="ARBA00022692"/>
    </source>
</evidence>
<evidence type="ECO:0000313" key="11">
    <source>
        <dbReference type="EMBL" id="PCG64703.1"/>
    </source>
</evidence>
<evidence type="ECO:0000256" key="2">
    <source>
        <dbReference type="ARBA" id="ARBA00010794"/>
    </source>
</evidence>
<dbReference type="PANTHER" id="PTHR13205:SF15">
    <property type="entry name" value="DOLICHOL KINASE"/>
    <property type="match status" value="1"/>
</dbReference>
<evidence type="ECO:0000256" key="7">
    <source>
        <dbReference type="ARBA" id="ARBA00022824"/>
    </source>
</evidence>
<keyword evidence="8 10" id="KW-1133">Transmembrane helix</keyword>
<comment type="similarity">
    <text evidence="2">Belongs to the polyprenol kinase family.</text>
</comment>
<evidence type="ECO:0000256" key="6">
    <source>
        <dbReference type="ARBA" id="ARBA00022777"/>
    </source>
</evidence>
<keyword evidence="4" id="KW-0808">Transferase</keyword>
<feature type="transmembrane region" description="Helical" evidence="10">
    <location>
        <begin position="77"/>
        <end position="100"/>
    </location>
</feature>
<feature type="transmembrane region" description="Helical" evidence="10">
    <location>
        <begin position="393"/>
        <end position="410"/>
    </location>
</feature>
<evidence type="ECO:0000256" key="8">
    <source>
        <dbReference type="ARBA" id="ARBA00022989"/>
    </source>
</evidence>
<accession>A0A2A4J010</accession>
<sequence length="497" mass="54921">MDRTRKKTSLYQEIYKTLDAKLFRIVRSIDKQVTKNLKDGKIETRPSNTNGLWCCVLLPTVLLLYSTLYEVSELYKFLAYLSVGLVAYCFLFIVFLSVTCLVLKENIYGGCAASTLTATLMLYAIQNQGLAFSLIFSASAVFAFNSLLRLALLWYPKTFTVGEAMVVVQSIVLFAVMAVCEILYDMGDKQDEELKFVYSVIFAILSTVAIIVAALYVLHESQRTLSVLAYILSVAGTYTLMILHAQVGVDCIVRLTEYVILDTDRVKLFILWVCSAVLSAFAILVRTQLNVKASTVTRKTFHILASIVFLSGILFDIKLMTLAAGVGFGLLILVEALRKSKIEPISSALQAAFNVYSDEKDVGCFAMTPIYLYIGLACPLVLVPVHPGYELELLSGVLSIGVGDTAASWFGSKFGFNKWAEGHKTLEGTAFNILTQIALMYALQLFRLLNIRNAFIRVSVTAAVSGLVEAKTEQVDNLILPLVTLIAFQLTSVMCYT</sequence>
<dbReference type="EMBL" id="NWSH01004755">
    <property type="protein sequence ID" value="PCG64703.1"/>
    <property type="molecule type" value="Genomic_DNA"/>
</dbReference>
<feature type="transmembrane region" description="Helical" evidence="10">
    <location>
        <begin position="430"/>
        <end position="449"/>
    </location>
</feature>
<dbReference type="GO" id="GO:0043048">
    <property type="term" value="P:dolichyl monophosphate biosynthetic process"/>
    <property type="evidence" value="ECO:0007669"/>
    <property type="project" value="TreeGrafter"/>
</dbReference>
<proteinExistence type="inferred from homology"/>
<dbReference type="GO" id="GO:0004168">
    <property type="term" value="F:dolichol kinase activity"/>
    <property type="evidence" value="ECO:0007669"/>
    <property type="project" value="UniProtKB-EC"/>
</dbReference>
<protein>
    <recommendedName>
        <fullName evidence="3">dolichol kinase</fullName>
        <ecNumber evidence="3">2.7.1.108</ecNumber>
    </recommendedName>
</protein>
<evidence type="ECO:0000256" key="1">
    <source>
        <dbReference type="ARBA" id="ARBA00004477"/>
    </source>
</evidence>
<keyword evidence="6" id="KW-0418">Kinase</keyword>
<feature type="transmembrane region" description="Helical" evidence="10">
    <location>
        <begin position="164"/>
        <end position="184"/>
    </location>
</feature>
<dbReference type="EC" id="2.7.1.108" evidence="3"/>
<evidence type="ECO:0000256" key="4">
    <source>
        <dbReference type="ARBA" id="ARBA00022679"/>
    </source>
</evidence>
<evidence type="ECO:0000256" key="10">
    <source>
        <dbReference type="SAM" id="Phobius"/>
    </source>
</evidence>
<evidence type="ECO:0000256" key="3">
    <source>
        <dbReference type="ARBA" id="ARBA00012132"/>
    </source>
</evidence>
<keyword evidence="9 10" id="KW-0472">Membrane</keyword>
<feature type="transmembrane region" description="Helical" evidence="10">
    <location>
        <begin position="107"/>
        <end position="125"/>
    </location>
</feature>
<comment type="caution">
    <text evidence="11">The sequence shown here is derived from an EMBL/GenBank/DDBJ whole genome shotgun (WGS) entry which is preliminary data.</text>
</comment>
<reference evidence="11" key="1">
    <citation type="submission" date="2017-09" db="EMBL/GenBank/DDBJ databases">
        <title>Contemporary evolution of a Lepidopteran species, Heliothis virescens, in response to modern agricultural practices.</title>
        <authorList>
            <person name="Fritz M.L."/>
            <person name="Deyonke A.M."/>
            <person name="Papanicolaou A."/>
            <person name="Micinski S."/>
            <person name="Westbrook J."/>
            <person name="Gould F."/>
        </authorList>
    </citation>
    <scope>NUCLEOTIDE SEQUENCE [LARGE SCALE GENOMIC DNA]</scope>
    <source>
        <strain evidence="11">HvINT-</strain>
        <tissue evidence="11">Whole body</tissue>
    </source>
</reference>
<feature type="transmembrane region" description="Helical" evidence="10">
    <location>
        <begin position="269"/>
        <end position="289"/>
    </location>
</feature>
<feature type="transmembrane region" description="Helical" evidence="10">
    <location>
        <begin position="51"/>
        <end position="71"/>
    </location>
</feature>
<dbReference type="InterPro" id="IPR032974">
    <property type="entry name" value="Polypren_kinase"/>
</dbReference>
<keyword evidence="5 10" id="KW-0812">Transmembrane</keyword>
<name>A0A2A4J010_HELVI</name>
<feature type="transmembrane region" description="Helical" evidence="10">
    <location>
        <begin position="301"/>
        <end position="334"/>
    </location>
</feature>
<organism evidence="11">
    <name type="scientific">Heliothis virescens</name>
    <name type="common">Tobacco budworm moth</name>
    <dbReference type="NCBI Taxonomy" id="7102"/>
    <lineage>
        <taxon>Eukaryota</taxon>
        <taxon>Metazoa</taxon>
        <taxon>Ecdysozoa</taxon>
        <taxon>Arthropoda</taxon>
        <taxon>Hexapoda</taxon>
        <taxon>Insecta</taxon>
        <taxon>Pterygota</taxon>
        <taxon>Neoptera</taxon>
        <taxon>Endopterygota</taxon>
        <taxon>Lepidoptera</taxon>
        <taxon>Glossata</taxon>
        <taxon>Ditrysia</taxon>
        <taxon>Noctuoidea</taxon>
        <taxon>Noctuidae</taxon>
        <taxon>Heliothinae</taxon>
        <taxon>Heliothis</taxon>
    </lineage>
</organism>
<feature type="transmembrane region" description="Helical" evidence="10">
    <location>
        <begin position="196"/>
        <end position="218"/>
    </location>
</feature>
<feature type="transmembrane region" description="Helical" evidence="10">
    <location>
        <begin position="370"/>
        <end position="386"/>
    </location>
</feature>
<dbReference type="STRING" id="7102.A0A2A4J010"/>
<dbReference type="PANTHER" id="PTHR13205">
    <property type="entry name" value="TRANSMEMBRANE PROTEIN 15-RELATED"/>
    <property type="match status" value="1"/>
</dbReference>
<gene>
    <name evidence="11" type="ORF">B5V51_10243</name>
</gene>
<dbReference type="AlphaFoldDB" id="A0A2A4J010"/>
<evidence type="ECO:0000256" key="9">
    <source>
        <dbReference type="ARBA" id="ARBA00023136"/>
    </source>
</evidence>
<comment type="subcellular location">
    <subcellularLocation>
        <location evidence="1">Endoplasmic reticulum membrane</location>
        <topology evidence="1">Multi-pass membrane protein</topology>
    </subcellularLocation>
</comment>
<dbReference type="GO" id="GO:0005789">
    <property type="term" value="C:endoplasmic reticulum membrane"/>
    <property type="evidence" value="ECO:0007669"/>
    <property type="project" value="UniProtKB-SubCell"/>
</dbReference>
<feature type="transmembrane region" description="Helical" evidence="10">
    <location>
        <begin position="225"/>
        <end position="249"/>
    </location>
</feature>